<comment type="caution">
    <text evidence="11">The sequence shown here is derived from an EMBL/GenBank/DDBJ whole genome shotgun (WGS) entry which is preliminary data.</text>
</comment>
<name>A0A938BUL6_UNCW3</name>
<dbReference type="PANTHER" id="PTHR11795">
    <property type="entry name" value="BRANCHED-CHAIN AMINO ACID TRANSPORT SYSTEM PERMEASE PROTEIN LIVH"/>
    <property type="match status" value="1"/>
</dbReference>
<dbReference type="AlphaFoldDB" id="A0A938BUL6"/>
<dbReference type="GO" id="GO:0042941">
    <property type="term" value="P:D-alanine transmembrane transport"/>
    <property type="evidence" value="ECO:0007669"/>
    <property type="project" value="TreeGrafter"/>
</dbReference>
<organism evidence="11 12">
    <name type="scientific">candidate division WOR-3 bacterium</name>
    <dbReference type="NCBI Taxonomy" id="2052148"/>
    <lineage>
        <taxon>Bacteria</taxon>
        <taxon>Bacteria division WOR-3</taxon>
    </lineage>
</organism>
<dbReference type="Pfam" id="PF02653">
    <property type="entry name" value="BPD_transp_2"/>
    <property type="match status" value="1"/>
</dbReference>
<dbReference type="CDD" id="cd06582">
    <property type="entry name" value="TM_PBP1_LivH_like"/>
    <property type="match status" value="1"/>
</dbReference>
<dbReference type="GO" id="GO:0015188">
    <property type="term" value="F:L-isoleucine transmembrane transporter activity"/>
    <property type="evidence" value="ECO:0007669"/>
    <property type="project" value="TreeGrafter"/>
</dbReference>
<evidence type="ECO:0000256" key="4">
    <source>
        <dbReference type="ARBA" id="ARBA00022519"/>
    </source>
</evidence>
<evidence type="ECO:0000256" key="9">
    <source>
        <dbReference type="ARBA" id="ARBA00037998"/>
    </source>
</evidence>
<keyword evidence="3" id="KW-1003">Cell membrane</keyword>
<keyword evidence="7 10" id="KW-1133">Transmembrane helix</keyword>
<dbReference type="GO" id="GO:0015190">
    <property type="term" value="F:L-leucine transmembrane transporter activity"/>
    <property type="evidence" value="ECO:0007669"/>
    <property type="project" value="TreeGrafter"/>
</dbReference>
<comment type="similarity">
    <text evidence="9">Belongs to the binding-protein-dependent transport system permease family. LivHM subfamily.</text>
</comment>
<feature type="transmembrane region" description="Helical" evidence="10">
    <location>
        <begin position="61"/>
        <end position="83"/>
    </location>
</feature>
<keyword evidence="2" id="KW-0813">Transport</keyword>
<dbReference type="PANTHER" id="PTHR11795:SF371">
    <property type="entry name" value="HIGH-AFFINITY BRANCHED-CHAIN AMINO ACID TRANSPORT SYSTEM PERMEASE PROTEIN LIVH"/>
    <property type="match status" value="1"/>
</dbReference>
<feature type="transmembrane region" description="Helical" evidence="10">
    <location>
        <begin position="265"/>
        <end position="284"/>
    </location>
</feature>
<dbReference type="GO" id="GO:1903806">
    <property type="term" value="P:L-isoleucine import across plasma membrane"/>
    <property type="evidence" value="ECO:0007669"/>
    <property type="project" value="TreeGrafter"/>
</dbReference>
<evidence type="ECO:0000256" key="10">
    <source>
        <dbReference type="SAM" id="Phobius"/>
    </source>
</evidence>
<evidence type="ECO:0000256" key="3">
    <source>
        <dbReference type="ARBA" id="ARBA00022475"/>
    </source>
</evidence>
<dbReference type="GO" id="GO:0005304">
    <property type="term" value="F:L-valine transmembrane transporter activity"/>
    <property type="evidence" value="ECO:0007669"/>
    <property type="project" value="TreeGrafter"/>
</dbReference>
<dbReference type="GO" id="GO:0015808">
    <property type="term" value="P:L-alanine transport"/>
    <property type="evidence" value="ECO:0007669"/>
    <property type="project" value="TreeGrafter"/>
</dbReference>
<dbReference type="InterPro" id="IPR001851">
    <property type="entry name" value="ABC_transp_permease"/>
</dbReference>
<evidence type="ECO:0000313" key="11">
    <source>
        <dbReference type="EMBL" id="MBM3332787.1"/>
    </source>
</evidence>
<dbReference type="InterPro" id="IPR052157">
    <property type="entry name" value="BCAA_transport_permease"/>
</dbReference>
<keyword evidence="6" id="KW-0029">Amino-acid transport</keyword>
<keyword evidence="4" id="KW-0997">Cell inner membrane</keyword>
<feature type="transmembrane region" description="Helical" evidence="10">
    <location>
        <begin position="12"/>
        <end position="32"/>
    </location>
</feature>
<evidence type="ECO:0000256" key="5">
    <source>
        <dbReference type="ARBA" id="ARBA00022692"/>
    </source>
</evidence>
<evidence type="ECO:0000256" key="7">
    <source>
        <dbReference type="ARBA" id="ARBA00022989"/>
    </source>
</evidence>
<keyword evidence="8 10" id="KW-0472">Membrane</keyword>
<dbReference type="GO" id="GO:0015192">
    <property type="term" value="F:L-phenylalanine transmembrane transporter activity"/>
    <property type="evidence" value="ECO:0007669"/>
    <property type="project" value="TreeGrafter"/>
</dbReference>
<dbReference type="Proteomes" id="UP000779900">
    <property type="component" value="Unassembled WGS sequence"/>
</dbReference>
<dbReference type="GO" id="GO:0005886">
    <property type="term" value="C:plasma membrane"/>
    <property type="evidence" value="ECO:0007669"/>
    <property type="project" value="UniProtKB-SubCell"/>
</dbReference>
<feature type="transmembrane region" description="Helical" evidence="10">
    <location>
        <begin position="229"/>
        <end position="253"/>
    </location>
</feature>
<accession>A0A938BUL6</accession>
<evidence type="ECO:0000256" key="1">
    <source>
        <dbReference type="ARBA" id="ARBA00004651"/>
    </source>
</evidence>
<evidence type="ECO:0000256" key="6">
    <source>
        <dbReference type="ARBA" id="ARBA00022970"/>
    </source>
</evidence>
<evidence type="ECO:0000313" key="12">
    <source>
        <dbReference type="Proteomes" id="UP000779900"/>
    </source>
</evidence>
<comment type="subcellular location">
    <subcellularLocation>
        <location evidence="1">Cell membrane</location>
        <topology evidence="1">Multi-pass membrane protein</topology>
    </subcellularLocation>
</comment>
<sequence length="294" mass="31291">MAYFLQQLINGLQLGFVYALIALGYTMVYGIVRLINFAHGDVFMVGAYVGFYALASWKLPWPLAIVAAMAGCAALGMFIERVAYRPLRSAPRISALITAMGVSLFLEYFTSLRFVFGPDYRAFPRPFAVTSFDVGGVSISNIQIIVFAVSTVLMVGLTLFVNKTRTGLAMRAVSYDHNTARLMGVNVDWIISVTFGVGSALAGAGGVLYGIAYPQINPFMGVMPGLKAFVAAVLGGIGVIPGAMLGSVIMGVVETFTSAYVSSTLRDAVAFGVLILVLLVRPAGILGKPSREKV</sequence>
<dbReference type="EMBL" id="VGIR01000137">
    <property type="protein sequence ID" value="MBM3332787.1"/>
    <property type="molecule type" value="Genomic_DNA"/>
</dbReference>
<feature type="transmembrane region" description="Helical" evidence="10">
    <location>
        <begin position="189"/>
        <end position="209"/>
    </location>
</feature>
<evidence type="ECO:0000256" key="2">
    <source>
        <dbReference type="ARBA" id="ARBA00022448"/>
    </source>
</evidence>
<reference evidence="11" key="1">
    <citation type="submission" date="2019-03" db="EMBL/GenBank/DDBJ databases">
        <title>Lake Tanganyika Metagenome-Assembled Genomes (MAGs).</title>
        <authorList>
            <person name="Tran P."/>
        </authorList>
    </citation>
    <scope>NUCLEOTIDE SEQUENCE</scope>
    <source>
        <strain evidence="11">K_DeepCast_150m_m2_040</strain>
    </source>
</reference>
<feature type="transmembrane region" description="Helical" evidence="10">
    <location>
        <begin position="136"/>
        <end position="161"/>
    </location>
</feature>
<gene>
    <name evidence="11" type="ORF">FJY68_13230</name>
</gene>
<evidence type="ECO:0000256" key="8">
    <source>
        <dbReference type="ARBA" id="ARBA00023136"/>
    </source>
</evidence>
<feature type="transmembrane region" description="Helical" evidence="10">
    <location>
        <begin position="37"/>
        <end position="55"/>
    </location>
</feature>
<keyword evidence="5 10" id="KW-0812">Transmembrane</keyword>
<feature type="transmembrane region" description="Helical" evidence="10">
    <location>
        <begin position="95"/>
        <end position="116"/>
    </location>
</feature>
<proteinExistence type="inferred from homology"/>
<protein>
    <submittedName>
        <fullName evidence="11">Branched-chain amino acid ABC transporter permease</fullName>
    </submittedName>
</protein>